<organism evidence="2">
    <name type="scientific">Arion vulgaris</name>
    <dbReference type="NCBI Taxonomy" id="1028688"/>
    <lineage>
        <taxon>Eukaryota</taxon>
        <taxon>Metazoa</taxon>
        <taxon>Spiralia</taxon>
        <taxon>Lophotrochozoa</taxon>
        <taxon>Mollusca</taxon>
        <taxon>Gastropoda</taxon>
        <taxon>Heterobranchia</taxon>
        <taxon>Euthyneura</taxon>
        <taxon>Panpulmonata</taxon>
        <taxon>Eupulmonata</taxon>
        <taxon>Stylommatophora</taxon>
        <taxon>Helicina</taxon>
        <taxon>Arionoidea</taxon>
        <taxon>Arionidae</taxon>
        <taxon>Arion</taxon>
    </lineage>
</organism>
<protein>
    <submittedName>
        <fullName evidence="2">Uncharacterized protein</fullName>
    </submittedName>
</protein>
<evidence type="ECO:0000313" key="2">
    <source>
        <dbReference type="EMBL" id="CEK98834.1"/>
    </source>
</evidence>
<sequence>KNFLRSLSPIAVRTGPFKRKFEGDGDRWDYISPPKKFNTGPSTPDRIMTCSHPLANSISSSSLEDSSPEQTVPRTHSCNVLSSLTNMHCSPQQLTSLGVHSPLSIINRGHSPHSSISTRVVDMVPSLMVNKQ</sequence>
<accession>A0A0B7C024</accession>
<gene>
    <name evidence="2" type="primary">ORF219747</name>
</gene>
<evidence type="ECO:0000256" key="1">
    <source>
        <dbReference type="SAM" id="MobiDB-lite"/>
    </source>
</evidence>
<feature type="non-terminal residue" evidence="2">
    <location>
        <position position="1"/>
    </location>
</feature>
<feature type="non-terminal residue" evidence="2">
    <location>
        <position position="132"/>
    </location>
</feature>
<feature type="region of interest" description="Disordered" evidence="1">
    <location>
        <begin position="54"/>
        <end position="74"/>
    </location>
</feature>
<dbReference type="EMBL" id="HACG01051963">
    <property type="protein sequence ID" value="CEK98834.1"/>
    <property type="molecule type" value="Transcribed_RNA"/>
</dbReference>
<name>A0A0B7C024_9EUPU</name>
<reference evidence="2" key="1">
    <citation type="submission" date="2014-12" db="EMBL/GenBank/DDBJ databases">
        <title>Insight into the proteome of Arion vulgaris.</title>
        <authorList>
            <person name="Aradska J."/>
            <person name="Bulat T."/>
            <person name="Smidak R."/>
            <person name="Sarate P."/>
            <person name="Gangsoo J."/>
            <person name="Sialana F."/>
            <person name="Bilban M."/>
            <person name="Lubec G."/>
        </authorList>
    </citation>
    <scope>NUCLEOTIDE SEQUENCE</scope>
    <source>
        <tissue evidence="2">Skin</tissue>
    </source>
</reference>
<proteinExistence type="predicted"/>
<dbReference type="AlphaFoldDB" id="A0A0B7C024"/>